<evidence type="ECO:0000313" key="6">
    <source>
        <dbReference type="Proteomes" id="UP001147653"/>
    </source>
</evidence>
<dbReference type="GO" id="GO:0008616">
    <property type="term" value="P:tRNA queuosine(34) biosynthetic process"/>
    <property type="evidence" value="ECO:0007669"/>
    <property type="project" value="UniProtKB-KW"/>
</dbReference>
<keyword evidence="1" id="KW-0963">Cytoplasm</keyword>
<dbReference type="AlphaFoldDB" id="A0A9X3NL34"/>
<evidence type="ECO:0000256" key="4">
    <source>
        <dbReference type="ARBA" id="ARBA00022785"/>
    </source>
</evidence>
<dbReference type="GO" id="GO:0051075">
    <property type="term" value="F:S-adenosylmethionine:tRNA ribosyltransferase-isomerase activity"/>
    <property type="evidence" value="ECO:0007669"/>
    <property type="project" value="TreeGrafter"/>
</dbReference>
<organism evidence="5 6">
    <name type="scientific">Solirubrobacter phytolaccae</name>
    <dbReference type="NCBI Taxonomy" id="1404360"/>
    <lineage>
        <taxon>Bacteria</taxon>
        <taxon>Bacillati</taxon>
        <taxon>Actinomycetota</taxon>
        <taxon>Thermoleophilia</taxon>
        <taxon>Solirubrobacterales</taxon>
        <taxon>Solirubrobacteraceae</taxon>
        <taxon>Solirubrobacter</taxon>
    </lineage>
</organism>
<dbReference type="Pfam" id="PF02547">
    <property type="entry name" value="Queuosine_synth"/>
    <property type="match status" value="1"/>
</dbReference>
<accession>A0A9X3NL34</accession>
<proteinExistence type="predicted"/>
<comment type="caution">
    <text evidence="5">The sequence shown here is derived from an EMBL/GenBank/DDBJ whole genome shotgun (WGS) entry which is preliminary data.</text>
</comment>
<keyword evidence="6" id="KW-1185">Reference proteome</keyword>
<evidence type="ECO:0000313" key="5">
    <source>
        <dbReference type="EMBL" id="MDA0185561.1"/>
    </source>
</evidence>
<dbReference type="Gene3D" id="3.40.1780.10">
    <property type="entry name" value="QueA-like"/>
    <property type="match status" value="1"/>
</dbReference>
<evidence type="ECO:0000256" key="1">
    <source>
        <dbReference type="ARBA" id="ARBA00022490"/>
    </source>
</evidence>
<reference evidence="5" key="1">
    <citation type="submission" date="2022-10" db="EMBL/GenBank/DDBJ databases">
        <title>The WGS of Solirubrobacter phytolaccae KCTC 29190.</title>
        <authorList>
            <person name="Jiang Z."/>
        </authorList>
    </citation>
    <scope>NUCLEOTIDE SEQUENCE</scope>
    <source>
        <strain evidence="5">KCTC 29190</strain>
    </source>
</reference>
<protein>
    <submittedName>
        <fullName evidence="5">S-adenosylmethionine:tRNA ribosyltransferase-isomerase</fullName>
    </submittedName>
</protein>
<sequence length="321" mass="34855">MNRALRALATDPVRLMVAAPGRPLVHTTFDSLPTHLRAGDLLIVNASATIPAALPARKSDGTPVDLHLSTPDPTHPDRWVVELRANGRRAQGRAGTLQLPAGATATLLAPYLSPGRLWIAELDLPEPLLTYLDRHGAPIRYAHDPTPHPLADYQTLFATEPGSAEMPSAARPFTRATLEALRERGVSVQRITLHTGVSSQERGERPYPERYFVSEHTAHRINAREGRLIAVGTTVVRALETVADAVGIVHPGGGWTTLVVTPDRPPCVVDGLITGWHDPDASHLLMLEALGGTDLIERSYAAALDKGYRRHEFGDSHLILR</sequence>
<keyword evidence="2" id="KW-0808">Transferase</keyword>
<evidence type="ECO:0000256" key="2">
    <source>
        <dbReference type="ARBA" id="ARBA00022679"/>
    </source>
</evidence>
<dbReference type="InterPro" id="IPR036100">
    <property type="entry name" value="QueA_sf"/>
</dbReference>
<keyword evidence="4" id="KW-0671">Queuosine biosynthesis</keyword>
<dbReference type="EMBL" id="JAPDDP010000122">
    <property type="protein sequence ID" value="MDA0185561.1"/>
    <property type="molecule type" value="Genomic_DNA"/>
</dbReference>
<dbReference type="Gene3D" id="2.40.10.240">
    <property type="entry name" value="QueA-like"/>
    <property type="match status" value="1"/>
</dbReference>
<dbReference type="PANTHER" id="PTHR30307:SF0">
    <property type="entry name" value="S-ADENOSYLMETHIONINE:TRNA RIBOSYLTRANSFERASE-ISOMERASE"/>
    <property type="match status" value="1"/>
</dbReference>
<dbReference type="InterPro" id="IPR042118">
    <property type="entry name" value="QueA_dom1"/>
</dbReference>
<name>A0A9X3NL34_9ACTN</name>
<dbReference type="PANTHER" id="PTHR30307">
    <property type="entry name" value="S-ADENOSYLMETHIONINE:TRNA RIBOSYLTRANSFERASE-ISOMERASE"/>
    <property type="match status" value="1"/>
</dbReference>
<dbReference type="InterPro" id="IPR042119">
    <property type="entry name" value="QueA_dom2"/>
</dbReference>
<dbReference type="SUPFAM" id="SSF111337">
    <property type="entry name" value="QueA-like"/>
    <property type="match status" value="1"/>
</dbReference>
<keyword evidence="3" id="KW-0949">S-adenosyl-L-methionine</keyword>
<dbReference type="Proteomes" id="UP001147653">
    <property type="component" value="Unassembled WGS sequence"/>
</dbReference>
<dbReference type="InterPro" id="IPR003699">
    <property type="entry name" value="QueA"/>
</dbReference>
<dbReference type="RefSeq" id="WP_270030068.1">
    <property type="nucleotide sequence ID" value="NZ_JAPDDP010000122.1"/>
</dbReference>
<gene>
    <name evidence="5" type="ORF">OJ997_34975</name>
</gene>
<evidence type="ECO:0000256" key="3">
    <source>
        <dbReference type="ARBA" id="ARBA00022691"/>
    </source>
</evidence>